<feature type="domain" description="Flagellar Assembly Protein A N-terminal region" evidence="1">
    <location>
        <begin position="94"/>
        <end position="263"/>
    </location>
</feature>
<reference evidence="2 3" key="1">
    <citation type="submission" date="2020-01" db="EMBL/GenBank/DDBJ databases">
        <title>Whole-genome sequence of Heliobacterium undosum DSM 13378.</title>
        <authorList>
            <person name="Kyndt J.A."/>
            <person name="Meyer T.E."/>
        </authorList>
    </citation>
    <scope>NUCLEOTIDE SEQUENCE [LARGE SCALE GENOMIC DNA]</scope>
    <source>
        <strain evidence="2 3">DSM 13378</strain>
    </source>
</reference>
<gene>
    <name evidence="2" type="ORF">GTO91_12630</name>
</gene>
<dbReference type="Proteomes" id="UP000463470">
    <property type="component" value="Unassembled WGS sequence"/>
</dbReference>
<dbReference type="PANTHER" id="PTHR38032">
    <property type="entry name" value="POLYMERASE-RELATED"/>
    <property type="match status" value="1"/>
</dbReference>
<dbReference type="PANTHER" id="PTHR38032:SF1">
    <property type="entry name" value="RNA-BINDING PROTEIN KHPB N-TERMINAL DOMAIN-CONTAINING PROTEIN"/>
    <property type="match status" value="1"/>
</dbReference>
<accession>A0A845L5Q2</accession>
<evidence type="ECO:0000313" key="3">
    <source>
        <dbReference type="Proteomes" id="UP000463470"/>
    </source>
</evidence>
<keyword evidence="3" id="KW-1185">Reference proteome</keyword>
<dbReference type="AlphaFoldDB" id="A0A845L5Q2"/>
<organism evidence="2 3">
    <name type="scientific">Heliomicrobium undosum</name>
    <dbReference type="NCBI Taxonomy" id="121734"/>
    <lineage>
        <taxon>Bacteria</taxon>
        <taxon>Bacillati</taxon>
        <taxon>Bacillota</taxon>
        <taxon>Clostridia</taxon>
        <taxon>Eubacteriales</taxon>
        <taxon>Heliobacteriaceae</taxon>
        <taxon>Heliomicrobium</taxon>
    </lineage>
</organism>
<dbReference type="EMBL" id="WXEY01000015">
    <property type="protein sequence ID" value="MZP30559.1"/>
    <property type="molecule type" value="Genomic_DNA"/>
</dbReference>
<comment type="caution">
    <text evidence="2">The sequence shown here is derived from an EMBL/GenBank/DDBJ whole genome shotgun (WGS) entry which is preliminary data.</text>
</comment>
<dbReference type="RefSeq" id="WP_161259082.1">
    <property type="nucleotide sequence ID" value="NZ_WXEY01000015.1"/>
</dbReference>
<dbReference type="InterPro" id="IPR005646">
    <property type="entry name" value="FapA"/>
</dbReference>
<dbReference type="Pfam" id="PF03961">
    <property type="entry name" value="FapA"/>
    <property type="match status" value="1"/>
</dbReference>
<evidence type="ECO:0000259" key="1">
    <source>
        <dbReference type="Pfam" id="PF20250"/>
    </source>
</evidence>
<dbReference type="Pfam" id="PF20250">
    <property type="entry name" value="FapA_N"/>
    <property type="match status" value="1"/>
</dbReference>
<evidence type="ECO:0000313" key="2">
    <source>
        <dbReference type="EMBL" id="MZP30559.1"/>
    </source>
</evidence>
<protein>
    <submittedName>
        <fullName evidence="2">DUF342 domain-containing protein</fullName>
    </submittedName>
</protein>
<sequence>MSGSSMDTVPDNSSVSENRHGCFQIEYRSEGVVLSVFPPVGKGRAVTVEEVLQEVKEREIRNADGKVIRTAVFRMEQNVVIAEPQQEIIRDGQVKVDIDRDGMRAYLIVYPPRGGKAVTLEAAKKALEQAGVIYGIDEEKVSHALTHIQTGQRVTVAVGKPPEDGKNAKIDYKVNTDTRIRPVELEDGRVDFYNLNLIRNVQPGEILAIRTPPTEGIAGSTVMGKEIRPRAGKDMRIPAGKNTQLSEDGCILMAGTAGHVYFNGEKIQVDPVFELKGDVDFSSGNLNFLGSIVIRGSVTYGFQVNCEGDLEVGGSIDGGAVTVGGSLTVRQGIQGQQKSIITVKGNVLTRFIENATVKAGGDIVVGEGIMHSSVDAGRGVTVGGKKGLIVGGRCRAGEEIHAKNVGSLHSTVTEIEVGIRPEKRAAYNELAKKLNDACVNLDKTEKAVNVLKEWEKRQGQLPMEKRMLLWKLTQAYSQLYKDVEALSSEKAAFDAEFEQVAKGRIRVAARLYPGVNIRIGQYTTRIRDPIDFTTVYIDNGEFRFTPYA</sequence>
<dbReference type="OrthoDB" id="9816426at2"/>
<name>A0A845L5Q2_9FIRM</name>
<dbReference type="InterPro" id="IPR046865">
    <property type="entry name" value="FapA_b_solenoid"/>
</dbReference>
<proteinExistence type="predicted"/>
<dbReference type="InterPro" id="IPR046866">
    <property type="entry name" value="FapA_N"/>
</dbReference>